<proteinExistence type="inferred from homology"/>
<keyword evidence="2" id="KW-0808">Transferase</keyword>
<feature type="non-terminal residue" evidence="5">
    <location>
        <position position="1"/>
    </location>
</feature>
<name>A0A0L0F2T2_9EUKA</name>
<dbReference type="AlphaFoldDB" id="A0A0L0F2T2"/>
<accession>A0A0L0F2T2</accession>
<evidence type="ECO:0000256" key="3">
    <source>
        <dbReference type="ARBA" id="ARBA00023315"/>
    </source>
</evidence>
<keyword evidence="3" id="KW-0012">Acyltransferase</keyword>
<evidence type="ECO:0000313" key="6">
    <source>
        <dbReference type="Proteomes" id="UP000054560"/>
    </source>
</evidence>
<dbReference type="GeneID" id="25916975"/>
<dbReference type="InterPro" id="IPR016039">
    <property type="entry name" value="Thiolase-like"/>
</dbReference>
<keyword evidence="6" id="KW-1185">Reference proteome</keyword>
<dbReference type="OrthoDB" id="5404651at2759"/>
<dbReference type="EMBL" id="KQ249744">
    <property type="protein sequence ID" value="KNC70997.1"/>
    <property type="molecule type" value="Genomic_DNA"/>
</dbReference>
<dbReference type="SUPFAM" id="SSF53901">
    <property type="entry name" value="Thiolase-like"/>
    <property type="match status" value="1"/>
</dbReference>
<dbReference type="eggNOG" id="KOG1390">
    <property type="taxonomic scope" value="Eukaryota"/>
</dbReference>
<evidence type="ECO:0000256" key="2">
    <source>
        <dbReference type="ARBA" id="ARBA00022679"/>
    </source>
</evidence>
<dbReference type="Proteomes" id="UP000054560">
    <property type="component" value="Unassembled WGS sequence"/>
</dbReference>
<protein>
    <recommendedName>
        <fullName evidence="4">Thiolase N-terminal domain-containing protein</fullName>
    </recommendedName>
</protein>
<sequence length="96" mass="10187">YLRTVSTCCVGYGLKSVVLGVQAIQCGDATIVVAGGMENMSQTVHCLSLRTGTRLGDGKLVDTMLKDGLTDAFNDCHMGITAENVAERFGVTRSEQ</sequence>
<dbReference type="Pfam" id="PF00108">
    <property type="entry name" value="Thiolase_N"/>
    <property type="match status" value="1"/>
</dbReference>
<dbReference type="STRING" id="667725.A0A0L0F2T2"/>
<evidence type="ECO:0000256" key="1">
    <source>
        <dbReference type="ARBA" id="ARBA00010982"/>
    </source>
</evidence>
<dbReference type="InterPro" id="IPR020616">
    <property type="entry name" value="Thiolase_N"/>
</dbReference>
<dbReference type="RefSeq" id="XP_014144899.1">
    <property type="nucleotide sequence ID" value="XM_014289424.1"/>
</dbReference>
<organism evidence="5 6">
    <name type="scientific">Sphaeroforma arctica JP610</name>
    <dbReference type="NCBI Taxonomy" id="667725"/>
    <lineage>
        <taxon>Eukaryota</taxon>
        <taxon>Ichthyosporea</taxon>
        <taxon>Ichthyophonida</taxon>
        <taxon>Sphaeroforma</taxon>
    </lineage>
</organism>
<gene>
    <name evidence="5" type="ORF">SARC_16471</name>
</gene>
<dbReference type="GO" id="GO:0016747">
    <property type="term" value="F:acyltransferase activity, transferring groups other than amino-acyl groups"/>
    <property type="evidence" value="ECO:0007669"/>
    <property type="project" value="InterPro"/>
</dbReference>
<feature type="domain" description="Thiolase N-terminal" evidence="4">
    <location>
        <begin position="3"/>
        <end position="96"/>
    </location>
</feature>
<dbReference type="PANTHER" id="PTHR18919">
    <property type="entry name" value="ACETYL-COA C-ACYLTRANSFERASE"/>
    <property type="match status" value="1"/>
</dbReference>
<comment type="similarity">
    <text evidence="1">Belongs to the thiolase-like superfamily. Thiolase family.</text>
</comment>
<evidence type="ECO:0000313" key="5">
    <source>
        <dbReference type="EMBL" id="KNC70997.1"/>
    </source>
</evidence>
<dbReference type="PANTHER" id="PTHR18919:SF107">
    <property type="entry name" value="ACETYL-COA ACETYLTRANSFERASE, CYTOSOLIC"/>
    <property type="match status" value="1"/>
</dbReference>
<feature type="non-terminal residue" evidence="5">
    <location>
        <position position="96"/>
    </location>
</feature>
<evidence type="ECO:0000259" key="4">
    <source>
        <dbReference type="Pfam" id="PF00108"/>
    </source>
</evidence>
<dbReference type="Gene3D" id="3.40.47.10">
    <property type="match status" value="2"/>
</dbReference>
<reference evidence="5 6" key="1">
    <citation type="submission" date="2011-02" db="EMBL/GenBank/DDBJ databases">
        <title>The Genome Sequence of Sphaeroforma arctica JP610.</title>
        <authorList>
            <consortium name="The Broad Institute Genome Sequencing Platform"/>
            <person name="Russ C."/>
            <person name="Cuomo C."/>
            <person name="Young S.K."/>
            <person name="Zeng Q."/>
            <person name="Gargeya S."/>
            <person name="Alvarado L."/>
            <person name="Berlin A."/>
            <person name="Chapman S.B."/>
            <person name="Chen Z."/>
            <person name="Freedman E."/>
            <person name="Gellesch M."/>
            <person name="Goldberg J."/>
            <person name="Griggs A."/>
            <person name="Gujja S."/>
            <person name="Heilman E."/>
            <person name="Heiman D."/>
            <person name="Howarth C."/>
            <person name="Mehta T."/>
            <person name="Neiman D."/>
            <person name="Pearson M."/>
            <person name="Roberts A."/>
            <person name="Saif S."/>
            <person name="Shea T."/>
            <person name="Shenoy N."/>
            <person name="Sisk P."/>
            <person name="Stolte C."/>
            <person name="Sykes S."/>
            <person name="White J."/>
            <person name="Yandava C."/>
            <person name="Burger G."/>
            <person name="Gray M.W."/>
            <person name="Holland P.W.H."/>
            <person name="King N."/>
            <person name="Lang F.B.F."/>
            <person name="Roger A.J."/>
            <person name="Ruiz-Trillo I."/>
            <person name="Haas B."/>
            <person name="Nusbaum C."/>
            <person name="Birren B."/>
        </authorList>
    </citation>
    <scope>NUCLEOTIDE SEQUENCE [LARGE SCALE GENOMIC DNA]</scope>
    <source>
        <strain evidence="5 6">JP610</strain>
    </source>
</reference>